<name>W0RMN2_9BACT</name>
<dbReference type="GO" id="GO:0050660">
    <property type="term" value="F:flavin adenine dinucleotide binding"/>
    <property type="evidence" value="ECO:0007669"/>
    <property type="project" value="InterPro"/>
</dbReference>
<evidence type="ECO:0000259" key="7">
    <source>
        <dbReference type="Pfam" id="PF05199"/>
    </source>
</evidence>
<dbReference type="PANTHER" id="PTHR42784">
    <property type="entry name" value="PYRANOSE 2-OXIDASE"/>
    <property type="match status" value="1"/>
</dbReference>
<dbReference type="InterPro" id="IPR007867">
    <property type="entry name" value="GMC_OxRtase_C"/>
</dbReference>
<evidence type="ECO:0000313" key="8">
    <source>
        <dbReference type="EMBL" id="AHG92304.1"/>
    </source>
</evidence>
<evidence type="ECO:0000256" key="1">
    <source>
        <dbReference type="ARBA" id="ARBA00001974"/>
    </source>
</evidence>
<evidence type="ECO:0000256" key="4">
    <source>
        <dbReference type="ARBA" id="ARBA00022827"/>
    </source>
</evidence>
<dbReference type="SUPFAM" id="SSF51905">
    <property type="entry name" value="FAD/NAD(P)-binding domain"/>
    <property type="match status" value="1"/>
</dbReference>
<dbReference type="InterPro" id="IPR036188">
    <property type="entry name" value="FAD/NAD-bd_sf"/>
</dbReference>
<evidence type="ECO:0000256" key="3">
    <source>
        <dbReference type="ARBA" id="ARBA00022630"/>
    </source>
</evidence>
<keyword evidence="9" id="KW-1185">Reference proteome</keyword>
<dbReference type="EMBL" id="CP007129">
    <property type="protein sequence ID" value="AHG92304.1"/>
    <property type="molecule type" value="Genomic_DNA"/>
</dbReference>
<dbReference type="AlphaFoldDB" id="W0RMN2"/>
<dbReference type="Pfam" id="PF13450">
    <property type="entry name" value="NAD_binding_8"/>
    <property type="match status" value="1"/>
</dbReference>
<feature type="domain" description="Glucose-methanol-choline oxidoreductase C-terminal" evidence="7">
    <location>
        <begin position="423"/>
        <end position="542"/>
    </location>
</feature>
<reference evidence="8 9" key="1">
    <citation type="journal article" date="2014" name="Genome Announc.">
        <title>Genome Sequence and Methylome of Soil Bacterium Gemmatirosa kalamazoonensis KBS708T, a Member of the Rarely Cultivated Gemmatimonadetes Phylum.</title>
        <authorList>
            <person name="Debruyn J.M."/>
            <person name="Radosevich M."/>
            <person name="Wommack K.E."/>
            <person name="Polson S.W."/>
            <person name="Hauser L.J."/>
            <person name="Fawaz M.N."/>
            <person name="Korlach J."/>
            <person name="Tsai Y.C."/>
        </authorList>
    </citation>
    <scope>NUCLEOTIDE SEQUENCE [LARGE SCALE GENOMIC DNA]</scope>
    <source>
        <strain evidence="8 9">KBS708</strain>
        <plasmid evidence="9">Plasmid 1</plasmid>
    </source>
</reference>
<dbReference type="InParanoid" id="W0RMN2"/>
<proteinExistence type="inferred from homology"/>
<comment type="cofactor">
    <cofactor evidence="1">
        <name>FAD</name>
        <dbReference type="ChEBI" id="CHEBI:57692"/>
    </cofactor>
</comment>
<dbReference type="HOGENOM" id="CLU_008878_4_0_0"/>
<protein>
    <submittedName>
        <fullName evidence="8">GMC oxidoreductase</fullName>
    </submittedName>
</protein>
<feature type="domain" description="Glucose-methanol-choline oxidoreductase N-terminal" evidence="6">
    <location>
        <begin position="84"/>
        <end position="332"/>
    </location>
</feature>
<evidence type="ECO:0000256" key="5">
    <source>
        <dbReference type="ARBA" id="ARBA00023002"/>
    </source>
</evidence>
<evidence type="ECO:0000313" key="9">
    <source>
        <dbReference type="Proteomes" id="UP000019151"/>
    </source>
</evidence>
<dbReference type="RefSeq" id="WP_025413651.1">
    <property type="nucleotide sequence ID" value="NZ_CP007129.1"/>
</dbReference>
<dbReference type="Pfam" id="PF05199">
    <property type="entry name" value="GMC_oxred_C"/>
    <property type="match status" value="1"/>
</dbReference>
<dbReference type="PANTHER" id="PTHR42784:SF1">
    <property type="entry name" value="PYRANOSE 2-OXIDASE"/>
    <property type="match status" value="1"/>
</dbReference>
<dbReference type="Pfam" id="PF00732">
    <property type="entry name" value="GMC_oxred_N"/>
    <property type="match status" value="1"/>
</dbReference>
<dbReference type="OrthoDB" id="9787779at2"/>
<dbReference type="InterPro" id="IPR051473">
    <property type="entry name" value="P2Ox-like"/>
</dbReference>
<dbReference type="PATRIC" id="fig|861299.3.peg.4820"/>
<dbReference type="InterPro" id="IPR000172">
    <property type="entry name" value="GMC_OxRdtase_N"/>
</dbReference>
<keyword evidence="4" id="KW-0274">FAD</keyword>
<accession>W0RMN2</accession>
<keyword evidence="5" id="KW-0560">Oxidoreductase</keyword>
<geneLocation type="plasmid" evidence="8 9">
    <name>1</name>
</geneLocation>
<dbReference type="SUPFAM" id="SSF54373">
    <property type="entry name" value="FAD-linked reductases, C-terminal domain"/>
    <property type="match status" value="1"/>
</dbReference>
<dbReference type="GO" id="GO:0016614">
    <property type="term" value="F:oxidoreductase activity, acting on CH-OH group of donors"/>
    <property type="evidence" value="ECO:0007669"/>
    <property type="project" value="InterPro"/>
</dbReference>
<sequence length="559" mass="62412">MQSTEYDAIVVGSGISGGWAAKELTEKGLRVLLLERGKNIEHIKDYVNATKGPWQYPHRGGRTKAMEAAYPVLRRDYPLNEKNLDWWVDERESPYTEVKRFDWYRGYHVGGRSLMWGRHSYRWSDYDFEANAKDGIAIDWPIRYADIAPWYDHVEKHAGISGTRDGLPQLPDGQFMPPIPLNCAEEAVAAKIQSAFGGKRRMVHARVANATQQLPGRNACQYRNACWLGCPYGGYFSTQSSTLPAAVKTGRLTLKPWAIVTEVLYDKDRKRATGVRVIDATNDQTTDYKAKVVFLCASALNSTWVLLRSARDVWPGGLGSSSGELGHNLMDHHFRLGANGQLPGFDDKYYFGNRPAGFYIPRYRNLFGDKRDYLRGFGYQGSASRDGWSRAVAELGVGGAFKDEMAQPGQWGVGATAFGEMLPDHKNTVSLDETKKDKWGLPVHKIDCAFGENERAMRKDMMNDMAEMLTAAGATNVSTYENECFPGMGIHEMGTARMGRDPKTSVLNANNQVWDAPNVFVTDGACMVSSNCVNPSLTYMALTARAADFAVRELNRRNI</sequence>
<dbReference type="Proteomes" id="UP000019151">
    <property type="component" value="Plasmid 1"/>
</dbReference>
<organism evidence="8 9">
    <name type="scientific">Gemmatirosa kalamazoonensis</name>
    <dbReference type="NCBI Taxonomy" id="861299"/>
    <lineage>
        <taxon>Bacteria</taxon>
        <taxon>Pseudomonadati</taxon>
        <taxon>Gemmatimonadota</taxon>
        <taxon>Gemmatimonadia</taxon>
        <taxon>Gemmatimonadales</taxon>
        <taxon>Gemmatimonadaceae</taxon>
        <taxon>Gemmatirosa</taxon>
    </lineage>
</organism>
<keyword evidence="8" id="KW-0614">Plasmid</keyword>
<gene>
    <name evidence="8" type="ORF">J421_4769</name>
</gene>
<evidence type="ECO:0000256" key="2">
    <source>
        <dbReference type="ARBA" id="ARBA00010790"/>
    </source>
</evidence>
<dbReference type="KEGG" id="gba:J421_4769"/>
<evidence type="ECO:0000259" key="6">
    <source>
        <dbReference type="Pfam" id="PF00732"/>
    </source>
</evidence>
<keyword evidence="3" id="KW-0285">Flavoprotein</keyword>
<dbReference type="Gene3D" id="3.50.50.60">
    <property type="entry name" value="FAD/NAD(P)-binding domain"/>
    <property type="match status" value="2"/>
</dbReference>
<comment type="similarity">
    <text evidence="2">Belongs to the GMC oxidoreductase family.</text>
</comment>